<dbReference type="Gene3D" id="2.130.10.10">
    <property type="entry name" value="YVTN repeat-like/Quinoprotein amine dehydrogenase"/>
    <property type="match status" value="1"/>
</dbReference>
<name>A0A8B9TQI4_ANAPL</name>
<evidence type="ECO:0000256" key="7">
    <source>
        <dbReference type="ARBA" id="ARBA00022824"/>
    </source>
</evidence>
<evidence type="ECO:0000256" key="4">
    <source>
        <dbReference type="ARBA" id="ARBA00020824"/>
    </source>
</evidence>
<evidence type="ECO:0000256" key="9">
    <source>
        <dbReference type="ARBA" id="ARBA00023136"/>
    </source>
</evidence>
<dbReference type="PANTHER" id="PTHR21573">
    <property type="entry name" value="ER MEMBRANE PROTEIN COMPLEX SUBUNIT 1"/>
    <property type="match status" value="1"/>
</dbReference>
<feature type="signal peptide" evidence="12">
    <location>
        <begin position="1"/>
        <end position="17"/>
    </location>
</feature>
<evidence type="ECO:0000256" key="1">
    <source>
        <dbReference type="ARBA" id="ARBA00004115"/>
    </source>
</evidence>
<dbReference type="PANTHER" id="PTHR21573:SF0">
    <property type="entry name" value="ER MEMBRANE PROTEIN COMPLEX SUBUNIT 1"/>
    <property type="match status" value="1"/>
</dbReference>
<evidence type="ECO:0000256" key="2">
    <source>
        <dbReference type="ARBA" id="ARBA00007904"/>
    </source>
</evidence>
<dbReference type="GO" id="GO:0072546">
    <property type="term" value="C:EMC complex"/>
    <property type="evidence" value="ECO:0007669"/>
    <property type="project" value="InterPro"/>
</dbReference>
<comment type="subunit">
    <text evidence="3">Component of the ER membrane protein complex (EMC).</text>
</comment>
<keyword evidence="5" id="KW-0812">Transmembrane</keyword>
<dbReference type="InterPro" id="IPR058545">
    <property type="entry name" value="Beta-prop_EMC1_1st"/>
</dbReference>
<keyword evidence="7" id="KW-0256">Endoplasmic reticulum</keyword>
<dbReference type="FunFam" id="2.130.10.10:FF:000856">
    <property type="entry name" value="ER membrane protein complex subunit 1"/>
    <property type="match status" value="1"/>
</dbReference>
<evidence type="ECO:0000256" key="8">
    <source>
        <dbReference type="ARBA" id="ARBA00022989"/>
    </source>
</evidence>
<dbReference type="Pfam" id="PF25293">
    <property type="entry name" value="Beta-prop_EMC1_N"/>
    <property type="match status" value="1"/>
</dbReference>
<reference evidence="15" key="2">
    <citation type="submission" date="2025-08" db="UniProtKB">
        <authorList>
            <consortium name="Ensembl"/>
        </authorList>
    </citation>
    <scope>IDENTIFICATION</scope>
</reference>
<evidence type="ECO:0000256" key="11">
    <source>
        <dbReference type="ARBA" id="ARBA00023180"/>
    </source>
</evidence>
<dbReference type="SUPFAM" id="SSF50998">
    <property type="entry name" value="Quinoprotein alcohol dehydrogenase-like"/>
    <property type="match status" value="1"/>
</dbReference>
<comment type="similarity">
    <text evidence="2">Belongs to the EMC1 family.</text>
</comment>
<proteinExistence type="inferred from homology"/>
<dbReference type="InterPro" id="IPR015943">
    <property type="entry name" value="WD40/YVTN_repeat-like_dom_sf"/>
</dbReference>
<evidence type="ECO:0000256" key="10">
    <source>
        <dbReference type="ARBA" id="ARBA00023157"/>
    </source>
</evidence>
<keyword evidence="10" id="KW-1015">Disulfide bond</keyword>
<evidence type="ECO:0000256" key="3">
    <source>
        <dbReference type="ARBA" id="ARBA00011276"/>
    </source>
</evidence>
<comment type="subcellular location">
    <subcellularLocation>
        <location evidence="1">Endoplasmic reticulum membrane</location>
        <topology evidence="1">Single-pass type I membrane protein</topology>
    </subcellularLocation>
</comment>
<protein>
    <recommendedName>
        <fullName evidence="4">ER membrane protein complex subunit 1</fullName>
    </recommendedName>
</protein>
<dbReference type="InterPro" id="IPR026895">
    <property type="entry name" value="EMC1"/>
</dbReference>
<evidence type="ECO:0000259" key="14">
    <source>
        <dbReference type="Pfam" id="PF25293"/>
    </source>
</evidence>
<dbReference type="AlphaFoldDB" id="A0A8B9TQI4"/>
<keyword evidence="11" id="KW-0325">Glycoprotein</keyword>
<evidence type="ECO:0000256" key="5">
    <source>
        <dbReference type="ARBA" id="ARBA00022692"/>
    </source>
</evidence>
<keyword evidence="8" id="KW-1133">Transmembrane helix</keyword>
<dbReference type="InterPro" id="IPR011047">
    <property type="entry name" value="Quinoprotein_ADH-like_sf"/>
</dbReference>
<organism evidence="15 16">
    <name type="scientific">Anas platyrhynchos</name>
    <name type="common">Mallard</name>
    <name type="synonym">Anas boschas</name>
    <dbReference type="NCBI Taxonomy" id="8839"/>
    <lineage>
        <taxon>Eukaryota</taxon>
        <taxon>Metazoa</taxon>
        <taxon>Chordata</taxon>
        <taxon>Craniata</taxon>
        <taxon>Vertebrata</taxon>
        <taxon>Euteleostomi</taxon>
        <taxon>Archelosauria</taxon>
        <taxon>Archosauria</taxon>
        <taxon>Dinosauria</taxon>
        <taxon>Saurischia</taxon>
        <taxon>Theropoda</taxon>
        <taxon>Coelurosauria</taxon>
        <taxon>Aves</taxon>
        <taxon>Neognathae</taxon>
        <taxon>Galloanserae</taxon>
        <taxon>Anseriformes</taxon>
        <taxon>Anatidae</taxon>
        <taxon>Anatinae</taxon>
        <taxon>Anas</taxon>
    </lineage>
</organism>
<feature type="domain" description="ER membrane protein complex subunit 1 C-terminal" evidence="13">
    <location>
        <begin position="771"/>
        <end position="960"/>
    </location>
</feature>
<sequence>MAAGLWALLLLVPLGAAVYEDQVGKFDWRQQYVGKLKFASLEAAQGSKKLLAATQQNVVAALSSRNGEILWRHVDKATPEGAIDAMLVHGQDAITVSNAGRILRSWETNIGGLNWETSLDTGSFQTASLVGLQDTVKYVAVLKKAAISLHYLSNGHLKWVEHLPESESTRYQLLYSRGTGVIHVLGIVPQSHLNVLTFSVEDGEITEQTKVAALWLKSLNGACSVVGEAVLVCADVDTHSLYVCSLETEQEMKQIPLQSLDLEFADGFQPRVLATQPNLINASRTQFFLQLSPTHFSLLQYKHGLLHIFSFRAALVSFATTGEKTVAAVLTCRSELVGAICWYYVAELRFPETGIRQESLTCSNQTYNINLYLVETGQRLLDTTITFNLEHNGAKPEQLYIQVFLKKDDSQPGNWHEQLAWSGKVLWSREESLAEVVSLEMVDLPLTGAQAELEGEFGKKADGLLGMFLKRLSSQLILLQAWTAHLWKMFYDARKPRSQIKNEINIDNLARDEFNLQKMMVMVTASGKLFGIESSSGTILWKQYLRNVRPGASFKLMVQRTTAHFPHPPQCTLLVKDKETKMSFLYVFNPIFGKRSQVAPPVLKRQILQTLLLPIMDQDYAKVLLLIDDEYKVTAFPATKNVLRQLEEIAHSIFFYLVDAEQGRLSGFRLKKDLTTDEIWEVFISPEVQKIVAVKGKRSNEHVHSQGRVMGDRSVLYKSLNPNLLAVVTESTDTHHERTFVGIYLIDGVTGRIIHSSVQKKAKGPVHMVHSENWVVYQYWNTKARRNEFTVLELYEGTEQYNATAFSSLDRPLLPQVLQQSYIFPSAISAMEATITERGITSRHLLIGLPSGAILSLPKALLDPRRPEIPTEQTREENLIPYSPDVQIHAERFINYNQTCIPNKRDLYSPLWSRVYVVAYGLDIYQTRVYPSKHSVLFGLVFATMITKRLAQVKLLNRAWR</sequence>
<dbReference type="InterPro" id="IPR011678">
    <property type="entry name" value="EMC1_C"/>
</dbReference>
<evidence type="ECO:0000256" key="12">
    <source>
        <dbReference type="SAM" id="SignalP"/>
    </source>
</evidence>
<evidence type="ECO:0000313" key="16">
    <source>
        <dbReference type="Proteomes" id="UP000694400"/>
    </source>
</evidence>
<feature type="chain" id="PRO_5034387071" description="ER membrane protein complex subunit 1" evidence="12">
    <location>
        <begin position="18"/>
        <end position="961"/>
    </location>
</feature>
<reference evidence="15" key="1">
    <citation type="submission" date="2019-08" db="EMBL/GenBank/DDBJ databases">
        <title>Three high-quality genomes provides insights into domestication of ducks.</title>
        <authorList>
            <person name="Hou Z.C."/>
            <person name="Zhu F."/>
            <person name="Yin Z.T."/>
            <person name="Zhang F."/>
        </authorList>
    </citation>
    <scope>NUCLEOTIDE SEQUENCE [LARGE SCALE GENOMIC DNA]</scope>
</reference>
<feature type="domain" description="EMC1 first beta-propeller" evidence="14">
    <location>
        <begin position="17"/>
        <end position="411"/>
    </location>
</feature>
<keyword evidence="6 12" id="KW-0732">Signal</keyword>
<accession>A0A8B9TQI4</accession>
<dbReference type="Proteomes" id="UP000694400">
    <property type="component" value="Chromosome 21"/>
</dbReference>
<dbReference type="GO" id="GO:0034975">
    <property type="term" value="P:protein folding in endoplasmic reticulum"/>
    <property type="evidence" value="ECO:0007669"/>
    <property type="project" value="TreeGrafter"/>
</dbReference>
<dbReference type="Ensembl" id="ENSAPLT00020025655.1">
    <property type="protein sequence ID" value="ENSAPLP00020023780.1"/>
    <property type="gene ID" value="ENSAPLG00020016484.1"/>
</dbReference>
<dbReference type="Pfam" id="PF07774">
    <property type="entry name" value="EMC1_C"/>
    <property type="match status" value="1"/>
</dbReference>
<reference evidence="15" key="3">
    <citation type="submission" date="2025-09" db="UniProtKB">
        <authorList>
            <consortium name="Ensembl"/>
        </authorList>
    </citation>
    <scope>IDENTIFICATION</scope>
</reference>
<evidence type="ECO:0000256" key="6">
    <source>
        <dbReference type="ARBA" id="ARBA00022729"/>
    </source>
</evidence>
<evidence type="ECO:0000313" key="15">
    <source>
        <dbReference type="Ensembl" id="ENSAPLP00020023780.1"/>
    </source>
</evidence>
<keyword evidence="9" id="KW-0472">Membrane</keyword>
<evidence type="ECO:0000259" key="13">
    <source>
        <dbReference type="Pfam" id="PF07774"/>
    </source>
</evidence>